<dbReference type="EMBL" id="PDDX01000001">
    <property type="protein sequence ID" value="PHI28109.1"/>
    <property type="molecule type" value="Genomic_DNA"/>
</dbReference>
<feature type="transmembrane region" description="Helical" evidence="8">
    <location>
        <begin position="58"/>
        <end position="76"/>
    </location>
</feature>
<feature type="transmembrane region" description="Helical" evidence="8">
    <location>
        <begin position="166"/>
        <end position="194"/>
    </location>
</feature>
<keyword evidence="11" id="KW-1185">Reference proteome</keyword>
<comment type="subcellular location">
    <subcellularLocation>
        <location evidence="1">Cell membrane</location>
        <topology evidence="1">Multi-pass membrane protein</topology>
    </subcellularLocation>
</comment>
<evidence type="ECO:0000313" key="9">
    <source>
        <dbReference type="EMBL" id="PHI28109.1"/>
    </source>
</evidence>
<feature type="transmembrane region" description="Helical" evidence="8">
    <location>
        <begin position="414"/>
        <end position="438"/>
    </location>
</feature>
<dbReference type="NCBIfam" id="TIGR00791">
    <property type="entry name" value="gntP"/>
    <property type="match status" value="1"/>
</dbReference>
<evidence type="ECO:0000256" key="2">
    <source>
        <dbReference type="ARBA" id="ARBA00022448"/>
    </source>
</evidence>
<feature type="transmembrane region" description="Helical" evidence="8">
    <location>
        <begin position="325"/>
        <end position="344"/>
    </location>
</feature>
<keyword evidence="5 8" id="KW-1133">Transmembrane helix</keyword>
<dbReference type="RefSeq" id="WP_029093310.1">
    <property type="nucleotide sequence ID" value="NZ_CAADJA010000002.1"/>
</dbReference>
<protein>
    <submittedName>
        <fullName evidence="9">Gluconate transporter</fullName>
    </submittedName>
    <submittedName>
        <fullName evidence="10">Gnt-I system</fullName>
    </submittedName>
</protein>
<keyword evidence="4 8" id="KW-0812">Transmembrane</keyword>
<gene>
    <name evidence="10" type="primary">gntT</name>
    <name evidence="9" type="ORF">CRN84_01490</name>
    <name evidence="10" type="ORF">NCTC12282_00781</name>
</gene>
<evidence type="ECO:0000256" key="1">
    <source>
        <dbReference type="ARBA" id="ARBA00004651"/>
    </source>
</evidence>
<name>A0A2C6CN78_9GAMM</name>
<organism evidence="9 11">
    <name type="scientific">Budvicia aquatica</name>
    <dbReference type="NCBI Taxonomy" id="82979"/>
    <lineage>
        <taxon>Bacteria</taxon>
        <taxon>Pseudomonadati</taxon>
        <taxon>Pseudomonadota</taxon>
        <taxon>Gammaproteobacteria</taxon>
        <taxon>Enterobacterales</taxon>
        <taxon>Budviciaceae</taxon>
        <taxon>Budvicia</taxon>
    </lineage>
</organism>
<evidence type="ECO:0000256" key="7">
    <source>
        <dbReference type="ARBA" id="ARBA00049663"/>
    </source>
</evidence>
<evidence type="ECO:0000313" key="11">
    <source>
        <dbReference type="Proteomes" id="UP000224974"/>
    </source>
</evidence>
<comment type="similarity">
    <text evidence="7">Belongs to the GntP permease family.</text>
</comment>
<reference evidence="11" key="1">
    <citation type="submission" date="2017-09" db="EMBL/GenBank/DDBJ databases">
        <title>FDA dAtabase for Regulatory Grade micrObial Sequences (FDA-ARGOS): Supporting development and validation of Infectious Disease Dx tests.</title>
        <authorList>
            <person name="Minogue T."/>
            <person name="Wolcott M."/>
            <person name="Wasieloski L."/>
            <person name="Aguilar W."/>
            <person name="Moore D."/>
            <person name="Tallon L."/>
            <person name="Sadzewicz L."/>
            <person name="Ott S."/>
            <person name="Zhao X."/>
            <person name="Nagaraj S."/>
            <person name="Vavikolanu K."/>
            <person name="Aluvathingal J."/>
            <person name="Nadendla S."/>
            <person name="Sichtig H."/>
        </authorList>
    </citation>
    <scope>NUCLEOTIDE SEQUENCE [LARGE SCALE GENOMIC DNA]</scope>
    <source>
        <strain evidence="11">FDAARGOS_387</strain>
    </source>
</reference>
<keyword evidence="3" id="KW-1003">Cell membrane</keyword>
<dbReference type="InterPro" id="IPR003474">
    <property type="entry name" value="Glcn_transporter"/>
</dbReference>
<feature type="transmembrane region" description="Helical" evidence="8">
    <location>
        <begin position="24"/>
        <end position="46"/>
    </location>
</feature>
<feature type="transmembrane region" description="Helical" evidence="8">
    <location>
        <begin position="223"/>
        <end position="247"/>
    </location>
</feature>
<sequence>MPILIVIAGVALLLILMMRFKIHCFIALILVALFVGLLQGMSIVGVLNSVKSGVGGTLSNLALIMGFGAMLGKLLGDCGGAQRIAMTLVNKFGEKNIQWAVAITGFIVGFALFFEVGIILLMPLVITLALTLRVSILYVGIPMAAAISVTHCFLPPHPGPTAIANLFYADMGLTLIYGVMIAIPTVIISGPLFARLPYLKKINPEIHMGFANREFSEQEMPGFGISVFTALIPVILMALRAVFEMVLPKGNAILPYAEFFGDPVIATLIAALVALYTFGFNRGKTVAEITASIESSAKLIAMMLLIIGAGGAFKQVLIDSGVKDYIASIMHAFSFSPLLLAWLIAVSLRLALGSATVTALTTGGIVFPLIEATGVSPELMVLAVGSGSVFFSHVNDPGFWMIKEYFNLTVGETLKSWSVLETVISVCGLLGCLAINMFI</sequence>
<evidence type="ECO:0000313" key="10">
    <source>
        <dbReference type="EMBL" id="VFS45894.1"/>
    </source>
</evidence>
<feature type="transmembrane region" description="Helical" evidence="8">
    <location>
        <begin position="97"/>
        <end position="130"/>
    </location>
</feature>
<evidence type="ECO:0000256" key="8">
    <source>
        <dbReference type="SAM" id="Phobius"/>
    </source>
</evidence>
<evidence type="ECO:0000313" key="12">
    <source>
        <dbReference type="Proteomes" id="UP000373449"/>
    </source>
</evidence>
<dbReference type="STRING" id="1111728.GCA_000427805_02604"/>
<dbReference type="PIRSF" id="PIRSF002746">
    <property type="entry name" value="Gluconate_transporter"/>
    <property type="match status" value="1"/>
</dbReference>
<feature type="transmembrane region" description="Helical" evidence="8">
    <location>
        <begin position="259"/>
        <end position="279"/>
    </location>
</feature>
<dbReference type="GO" id="GO:0005886">
    <property type="term" value="C:plasma membrane"/>
    <property type="evidence" value="ECO:0007669"/>
    <property type="project" value="UniProtKB-SubCell"/>
</dbReference>
<dbReference type="PANTHER" id="PTHR30354:SF22">
    <property type="entry name" value="HIGH-AFFINITY GLUCONATE TRANSPORTER"/>
    <property type="match status" value="1"/>
</dbReference>
<dbReference type="EMBL" id="CAADJA010000002">
    <property type="protein sequence ID" value="VFS45894.1"/>
    <property type="molecule type" value="Genomic_DNA"/>
</dbReference>
<dbReference type="AlphaFoldDB" id="A0A2C6CN78"/>
<dbReference type="GO" id="GO:0015128">
    <property type="term" value="F:gluconate transmembrane transporter activity"/>
    <property type="evidence" value="ECO:0007669"/>
    <property type="project" value="InterPro"/>
</dbReference>
<feature type="transmembrane region" description="Helical" evidence="8">
    <location>
        <begin position="299"/>
        <end position="318"/>
    </location>
</feature>
<feature type="transmembrane region" description="Helical" evidence="8">
    <location>
        <begin position="350"/>
        <end position="370"/>
    </location>
</feature>
<dbReference type="OrthoDB" id="9787129at2"/>
<feature type="transmembrane region" description="Helical" evidence="8">
    <location>
        <begin position="136"/>
        <end position="154"/>
    </location>
</feature>
<evidence type="ECO:0000256" key="4">
    <source>
        <dbReference type="ARBA" id="ARBA00022692"/>
    </source>
</evidence>
<dbReference type="Proteomes" id="UP000373449">
    <property type="component" value="Unassembled WGS sequence"/>
</dbReference>
<evidence type="ECO:0000256" key="6">
    <source>
        <dbReference type="ARBA" id="ARBA00023136"/>
    </source>
</evidence>
<dbReference type="Pfam" id="PF02447">
    <property type="entry name" value="GntP_permease"/>
    <property type="match status" value="1"/>
</dbReference>
<keyword evidence="6 8" id="KW-0472">Membrane</keyword>
<proteinExistence type="inferred from homology"/>
<dbReference type="Proteomes" id="UP000224974">
    <property type="component" value="Unassembled WGS sequence"/>
</dbReference>
<evidence type="ECO:0000256" key="5">
    <source>
        <dbReference type="ARBA" id="ARBA00022989"/>
    </source>
</evidence>
<evidence type="ECO:0000256" key="3">
    <source>
        <dbReference type="ARBA" id="ARBA00022475"/>
    </source>
</evidence>
<keyword evidence="2" id="KW-0813">Transport</keyword>
<reference evidence="9" key="2">
    <citation type="submission" date="2017-09" db="EMBL/GenBank/DDBJ databases">
        <title>FDA dAtabase for Regulatory Grade micrObial Sequences (FDA-ARGOS): Supporting development and validation of Infectious Disease Dx tests.</title>
        <authorList>
            <person name="Minogue T."/>
            <person name="Wolcott M."/>
            <person name="Wasieloski L."/>
            <person name="Aguilar W."/>
            <person name="Moore D."/>
            <person name="Tallon L.J."/>
            <person name="Sadzewicz L."/>
            <person name="Ott S."/>
            <person name="Zhao X."/>
            <person name="Nagaraj S."/>
            <person name="Vavikolanu K."/>
            <person name="Aluvathingal J."/>
            <person name="Nadendla S."/>
            <person name="Sichtig H."/>
        </authorList>
    </citation>
    <scope>NUCLEOTIDE SEQUENCE</scope>
    <source>
        <strain evidence="9">FDAARGOS_387</strain>
    </source>
</reference>
<accession>A0A2C6CN78</accession>
<reference evidence="10 12" key="3">
    <citation type="submission" date="2019-03" db="EMBL/GenBank/DDBJ databases">
        <authorList>
            <consortium name="Pathogen Informatics"/>
        </authorList>
    </citation>
    <scope>NUCLEOTIDE SEQUENCE [LARGE SCALE GENOMIC DNA]</scope>
    <source>
        <strain evidence="10 12">NCTC12282</strain>
    </source>
</reference>
<dbReference type="PANTHER" id="PTHR30354">
    <property type="entry name" value="GNT FAMILY GLUCONATE TRANSPORTER"/>
    <property type="match status" value="1"/>
</dbReference>